<protein>
    <submittedName>
        <fullName evidence="1">Uncharacterized protein</fullName>
    </submittedName>
</protein>
<accession>A0A840RJB0</accession>
<proteinExistence type="predicted"/>
<keyword evidence="2" id="KW-1185">Reference proteome</keyword>
<comment type="caution">
    <text evidence="1">The sequence shown here is derived from an EMBL/GenBank/DDBJ whole genome shotgun (WGS) entry which is preliminary data.</text>
</comment>
<gene>
    <name evidence="1" type="ORF">HNQ50_003073</name>
</gene>
<evidence type="ECO:0000313" key="2">
    <source>
        <dbReference type="Proteomes" id="UP000543030"/>
    </source>
</evidence>
<sequence length="48" mass="5332">MVGKPHSAWALAFGRKLFFTIDSTVKPVYGAFCSFRFSMTTVYPALPS</sequence>
<evidence type="ECO:0000313" key="1">
    <source>
        <dbReference type="EMBL" id="MBB5192332.1"/>
    </source>
</evidence>
<name>A0A840RJB0_9NEIS</name>
<dbReference type="EMBL" id="JACHHN010000006">
    <property type="protein sequence ID" value="MBB5192332.1"/>
    <property type="molecule type" value="Genomic_DNA"/>
</dbReference>
<dbReference type="AlphaFoldDB" id="A0A840RJB0"/>
<dbReference type="Proteomes" id="UP000543030">
    <property type="component" value="Unassembled WGS sequence"/>
</dbReference>
<reference evidence="1 2" key="1">
    <citation type="submission" date="2020-08" db="EMBL/GenBank/DDBJ databases">
        <title>Genomic Encyclopedia of Type Strains, Phase IV (KMG-IV): sequencing the most valuable type-strain genomes for metagenomic binning, comparative biology and taxonomic classification.</title>
        <authorList>
            <person name="Goeker M."/>
        </authorList>
    </citation>
    <scope>NUCLEOTIDE SEQUENCE [LARGE SCALE GENOMIC DNA]</scope>
    <source>
        <strain evidence="1 2">DSM 18233</strain>
    </source>
</reference>
<organism evidence="1 2">
    <name type="scientific">Silvimonas terrae</name>
    <dbReference type="NCBI Taxonomy" id="300266"/>
    <lineage>
        <taxon>Bacteria</taxon>
        <taxon>Pseudomonadati</taxon>
        <taxon>Pseudomonadota</taxon>
        <taxon>Betaproteobacteria</taxon>
        <taxon>Neisseriales</taxon>
        <taxon>Chitinibacteraceae</taxon>
        <taxon>Silvimonas</taxon>
    </lineage>
</organism>